<evidence type="ECO:0000313" key="1">
    <source>
        <dbReference type="EMBL" id="XCG51173.1"/>
    </source>
</evidence>
<accession>A0AAU8CWG4</accession>
<sequence>MARIVSWPVGLRAKFREPLSGPRAVSGGATQSIGNFVQTFASPFGLWRWRFSFPSIRGQMFRRYRGWITSLHGGANATRVPFCDWDGLNFAQRGIVTTSAEWREGEPWSNGQPWSNGENWASSNPVVAVTAPAAFDTDEIQLADSFWGHGLDIGDFLGFFPFHLGLYMVTERIDAGHYRIWPPLRVALTTSDFATLDPVLAMRLESEEAANAPRGAAFAEGLSVTMVETLDYDVRDYFAG</sequence>
<name>A0AAU8CWG4_9HYPH</name>
<gene>
    <name evidence="1" type="ORF">ABVK50_12145</name>
</gene>
<dbReference type="RefSeq" id="WP_353641316.1">
    <property type="nucleotide sequence ID" value="NZ_CP159253.1"/>
</dbReference>
<reference evidence="1" key="1">
    <citation type="submission" date="2024-06" db="EMBL/GenBank/DDBJ databases">
        <title>Mesorhizobium karijinii sp. nov., a symbiont of the iconic Swainsona formosa from arid Australia.</title>
        <authorList>
            <person name="Hill Y.J."/>
            <person name="Watkin E.L.J."/>
            <person name="O'Hara G.W."/>
            <person name="Terpolilli J."/>
            <person name="Tye M.L."/>
            <person name="Kohlmeier M.G."/>
        </authorList>
    </citation>
    <scope>NUCLEOTIDE SEQUENCE</scope>
    <source>
        <strain evidence="1">WSM2240</strain>
    </source>
</reference>
<organism evidence="1">
    <name type="scientific">Mesorhizobium sp. WSM2240</name>
    <dbReference type="NCBI Taxonomy" id="3228851"/>
    <lineage>
        <taxon>Bacteria</taxon>
        <taxon>Pseudomonadati</taxon>
        <taxon>Pseudomonadota</taxon>
        <taxon>Alphaproteobacteria</taxon>
        <taxon>Hyphomicrobiales</taxon>
        <taxon>Phyllobacteriaceae</taxon>
        <taxon>Mesorhizobium</taxon>
    </lineage>
</organism>
<protein>
    <submittedName>
        <fullName evidence="1">Uncharacterized protein</fullName>
    </submittedName>
</protein>
<proteinExistence type="predicted"/>
<dbReference type="AlphaFoldDB" id="A0AAU8CWG4"/>
<dbReference type="EMBL" id="CP159253">
    <property type="protein sequence ID" value="XCG51173.1"/>
    <property type="molecule type" value="Genomic_DNA"/>
</dbReference>